<name>A0A1W1X307_9NEIS</name>
<evidence type="ECO:0000313" key="2">
    <source>
        <dbReference type="Proteomes" id="UP000192761"/>
    </source>
</evidence>
<dbReference type="AlphaFoldDB" id="A0A1W1X307"/>
<proteinExistence type="predicted"/>
<organism evidence="1 2">
    <name type="scientific">Andreprevotia lacus DSM 23236</name>
    <dbReference type="NCBI Taxonomy" id="1121001"/>
    <lineage>
        <taxon>Bacteria</taxon>
        <taxon>Pseudomonadati</taxon>
        <taxon>Pseudomonadota</taxon>
        <taxon>Betaproteobacteria</taxon>
        <taxon>Neisseriales</taxon>
        <taxon>Chitinibacteraceae</taxon>
        <taxon>Andreprevotia</taxon>
    </lineage>
</organism>
<protein>
    <submittedName>
        <fullName evidence="1">Uncharacterized protein</fullName>
    </submittedName>
</protein>
<keyword evidence="2" id="KW-1185">Reference proteome</keyword>
<accession>A0A1W1X307</accession>
<evidence type="ECO:0000313" key="1">
    <source>
        <dbReference type="EMBL" id="SMC18213.1"/>
    </source>
</evidence>
<reference evidence="1 2" key="1">
    <citation type="submission" date="2017-04" db="EMBL/GenBank/DDBJ databases">
        <authorList>
            <person name="Afonso C.L."/>
            <person name="Miller P.J."/>
            <person name="Scott M.A."/>
            <person name="Spackman E."/>
            <person name="Goraichik I."/>
            <person name="Dimitrov K.M."/>
            <person name="Suarez D.L."/>
            <person name="Swayne D.E."/>
        </authorList>
    </citation>
    <scope>NUCLEOTIDE SEQUENCE [LARGE SCALE GENOMIC DNA]</scope>
    <source>
        <strain evidence="1 2">DSM 23236</strain>
    </source>
</reference>
<dbReference type="Proteomes" id="UP000192761">
    <property type="component" value="Unassembled WGS sequence"/>
</dbReference>
<dbReference type="EMBL" id="FWXD01000002">
    <property type="protein sequence ID" value="SMC18213.1"/>
    <property type="molecule type" value="Genomic_DNA"/>
</dbReference>
<sequence>MCIQAAFKAYPQFSKAGKPGVGTLHNPPMLPKAFSAIHATSGDTRQNATLAQIGPTTPVVIPFVRMQLVGPAARLPSQAWHRG</sequence>
<dbReference type="STRING" id="1121001.SAMN02745857_00504"/>
<gene>
    <name evidence="1" type="ORF">SAMN02745857_00504</name>
</gene>